<dbReference type="InterPro" id="IPR003137">
    <property type="entry name" value="PA_domain"/>
</dbReference>
<evidence type="ECO:0000256" key="10">
    <source>
        <dbReference type="SAM" id="Phobius"/>
    </source>
</evidence>
<dbReference type="Gene3D" id="3.30.40.10">
    <property type="entry name" value="Zinc/RING finger domain, C3HC4 (zinc finger)"/>
    <property type="match status" value="1"/>
</dbReference>
<evidence type="ECO:0000256" key="3">
    <source>
        <dbReference type="ARBA" id="ARBA00022723"/>
    </source>
</evidence>
<feature type="compositionally biased region" description="Low complexity" evidence="9">
    <location>
        <begin position="280"/>
        <end position="293"/>
    </location>
</feature>
<evidence type="ECO:0000259" key="12">
    <source>
        <dbReference type="PROSITE" id="PS50089"/>
    </source>
</evidence>
<feature type="signal peptide" evidence="11">
    <location>
        <begin position="1"/>
        <end position="26"/>
    </location>
</feature>
<dbReference type="Pfam" id="PF02225">
    <property type="entry name" value="PA"/>
    <property type="match status" value="1"/>
</dbReference>
<evidence type="ECO:0000256" key="4">
    <source>
        <dbReference type="ARBA" id="ARBA00022771"/>
    </source>
</evidence>
<dbReference type="SUPFAM" id="SSF52025">
    <property type="entry name" value="PA domain"/>
    <property type="match status" value="1"/>
</dbReference>
<dbReference type="InterPro" id="IPR001841">
    <property type="entry name" value="Znf_RING"/>
</dbReference>
<evidence type="ECO:0000256" key="8">
    <source>
        <dbReference type="PROSITE-ProRule" id="PRU00175"/>
    </source>
</evidence>
<dbReference type="InterPro" id="IPR013083">
    <property type="entry name" value="Znf_RING/FYVE/PHD"/>
</dbReference>
<keyword evidence="11" id="KW-0732">Signal</keyword>
<dbReference type="AlphaFoldDB" id="A0A9N9AP50"/>
<keyword evidence="5" id="KW-0862">Zinc</keyword>
<keyword evidence="4 8" id="KW-0863">Zinc-finger</keyword>
<dbReference type="SMART" id="SM00744">
    <property type="entry name" value="RINGv"/>
    <property type="match status" value="1"/>
</dbReference>
<feature type="transmembrane region" description="Helical" evidence="10">
    <location>
        <begin position="199"/>
        <end position="223"/>
    </location>
</feature>
<protein>
    <submittedName>
        <fullName evidence="13">13609_t:CDS:1</fullName>
    </submittedName>
</protein>
<evidence type="ECO:0000256" key="2">
    <source>
        <dbReference type="ARBA" id="ARBA00022692"/>
    </source>
</evidence>
<dbReference type="InterPro" id="IPR011016">
    <property type="entry name" value="Znf_RING-CH"/>
</dbReference>
<keyword evidence="14" id="KW-1185">Reference proteome</keyword>
<reference evidence="13" key="1">
    <citation type="submission" date="2021-06" db="EMBL/GenBank/DDBJ databases">
        <authorList>
            <person name="Kallberg Y."/>
            <person name="Tangrot J."/>
            <person name="Rosling A."/>
        </authorList>
    </citation>
    <scope>NUCLEOTIDE SEQUENCE</scope>
    <source>
        <strain evidence="13">FL130A</strain>
    </source>
</reference>
<evidence type="ECO:0000256" key="9">
    <source>
        <dbReference type="SAM" id="MobiDB-lite"/>
    </source>
</evidence>
<dbReference type="Proteomes" id="UP000789508">
    <property type="component" value="Unassembled WGS sequence"/>
</dbReference>
<organism evidence="13 14">
    <name type="scientific">Ambispora leptoticha</name>
    <dbReference type="NCBI Taxonomy" id="144679"/>
    <lineage>
        <taxon>Eukaryota</taxon>
        <taxon>Fungi</taxon>
        <taxon>Fungi incertae sedis</taxon>
        <taxon>Mucoromycota</taxon>
        <taxon>Glomeromycotina</taxon>
        <taxon>Glomeromycetes</taxon>
        <taxon>Archaeosporales</taxon>
        <taxon>Ambisporaceae</taxon>
        <taxon>Ambispora</taxon>
    </lineage>
</organism>
<dbReference type="Pfam" id="PF13639">
    <property type="entry name" value="zf-RING_2"/>
    <property type="match status" value="1"/>
</dbReference>
<gene>
    <name evidence="13" type="ORF">ALEPTO_LOCUS5249</name>
</gene>
<keyword evidence="2 10" id="KW-0812">Transmembrane</keyword>
<accession>A0A9N9AP50</accession>
<keyword evidence="3" id="KW-0479">Metal-binding</keyword>
<evidence type="ECO:0000256" key="11">
    <source>
        <dbReference type="SAM" id="SignalP"/>
    </source>
</evidence>
<feature type="region of interest" description="Disordered" evidence="9">
    <location>
        <begin position="434"/>
        <end position="454"/>
    </location>
</feature>
<dbReference type="SMART" id="SM00184">
    <property type="entry name" value="RING"/>
    <property type="match status" value="1"/>
</dbReference>
<keyword evidence="7 10" id="KW-0472">Membrane</keyword>
<evidence type="ECO:0000256" key="1">
    <source>
        <dbReference type="ARBA" id="ARBA00004370"/>
    </source>
</evidence>
<name>A0A9N9AP50_9GLOM</name>
<sequence length="471" mass="51808">MARIPPFSTTLLLTLFLLHTICNVNASGASLLCDHYLVSDTTNNADGGAIDGQQQIQYTFENSQLQQVDRTPEPSSKGLRGILYNRGDPCQNNKTVASPSNIASFRVALFNTSDRCSVYQQIINAQNDGAIGAIIYSTDTSNSGDDDDSTSSINIPAFYINASAGQNLEEMLNNLNSTSSGGEMIRVTMLPSQSSFHSAWQIAILVVGCLLAVSFLISVAIHFRLYQLRRRERSAIVAQQEANASSKLDIYTLDKSIIEKFPTITYKKESSSLDDVRISIPESSSAPSSSIPDSKSRRDSSRSITFNPRKIGDLSMTEEKRYSNDMCSICLEEFQDGEILRLLPNCSHLYHTDCVDKWLNTKSSQCPLCKKDCTPAEIAKKRQKTKQLQSRLSGLYATSSGSNHASEETYDDTTYNVQRGSIFGRIIGMFGYGDSNESSHNGHTRPNGDDPFAIQQLPPVAVRPVNVGRIV</sequence>
<feature type="chain" id="PRO_5040235118" evidence="11">
    <location>
        <begin position="27"/>
        <end position="471"/>
    </location>
</feature>
<dbReference type="GO" id="GO:0016020">
    <property type="term" value="C:membrane"/>
    <property type="evidence" value="ECO:0007669"/>
    <property type="project" value="UniProtKB-SubCell"/>
</dbReference>
<evidence type="ECO:0000313" key="14">
    <source>
        <dbReference type="Proteomes" id="UP000789508"/>
    </source>
</evidence>
<evidence type="ECO:0000313" key="13">
    <source>
        <dbReference type="EMBL" id="CAG8537600.1"/>
    </source>
</evidence>
<dbReference type="PANTHER" id="PTHR45676">
    <property type="entry name" value="RING-H2 FINGER PROTEIN ATL51-RELATED"/>
    <property type="match status" value="1"/>
</dbReference>
<evidence type="ECO:0000256" key="7">
    <source>
        <dbReference type="ARBA" id="ARBA00023136"/>
    </source>
</evidence>
<evidence type="ECO:0000256" key="5">
    <source>
        <dbReference type="ARBA" id="ARBA00022833"/>
    </source>
</evidence>
<feature type="domain" description="RING-type" evidence="12">
    <location>
        <begin position="327"/>
        <end position="370"/>
    </location>
</feature>
<dbReference type="InterPro" id="IPR046450">
    <property type="entry name" value="PA_dom_sf"/>
</dbReference>
<comment type="subcellular location">
    <subcellularLocation>
        <location evidence="1">Membrane</location>
    </subcellularLocation>
</comment>
<feature type="region of interest" description="Disordered" evidence="9">
    <location>
        <begin position="280"/>
        <end position="307"/>
    </location>
</feature>
<dbReference type="Gene3D" id="3.50.30.30">
    <property type="match status" value="1"/>
</dbReference>
<dbReference type="PANTHER" id="PTHR45676:SF41">
    <property type="entry name" value="RING-H2 FINGER PROTEIN ATL66"/>
    <property type="match status" value="1"/>
</dbReference>
<keyword evidence="6 10" id="KW-1133">Transmembrane helix</keyword>
<comment type="caution">
    <text evidence="13">The sequence shown here is derived from an EMBL/GenBank/DDBJ whole genome shotgun (WGS) entry which is preliminary data.</text>
</comment>
<dbReference type="CDD" id="cd16454">
    <property type="entry name" value="RING-H2_PA-TM-RING"/>
    <property type="match status" value="1"/>
</dbReference>
<dbReference type="GO" id="GO:0008270">
    <property type="term" value="F:zinc ion binding"/>
    <property type="evidence" value="ECO:0007669"/>
    <property type="project" value="UniProtKB-KW"/>
</dbReference>
<dbReference type="SUPFAM" id="SSF57850">
    <property type="entry name" value="RING/U-box"/>
    <property type="match status" value="1"/>
</dbReference>
<proteinExistence type="predicted"/>
<evidence type="ECO:0000256" key="6">
    <source>
        <dbReference type="ARBA" id="ARBA00022989"/>
    </source>
</evidence>
<dbReference type="PROSITE" id="PS50089">
    <property type="entry name" value="ZF_RING_2"/>
    <property type="match status" value="1"/>
</dbReference>
<dbReference type="EMBL" id="CAJVPS010001426">
    <property type="protein sequence ID" value="CAG8537600.1"/>
    <property type="molecule type" value="Genomic_DNA"/>
</dbReference>
<dbReference type="OrthoDB" id="8062037at2759"/>